<proteinExistence type="predicted"/>
<accession>A0A365YDB1</accession>
<evidence type="ECO:0000313" key="2">
    <source>
        <dbReference type="Proteomes" id="UP000252167"/>
    </source>
</evidence>
<dbReference type="EMBL" id="POAF01000005">
    <property type="protein sequence ID" value="RBM00681.1"/>
    <property type="molecule type" value="Genomic_DNA"/>
</dbReference>
<dbReference type="RefSeq" id="WP_113607521.1">
    <property type="nucleotide sequence ID" value="NZ_POAF01000005.1"/>
</dbReference>
<comment type="caution">
    <text evidence="1">The sequence shown here is derived from an EMBL/GenBank/DDBJ whole genome shotgun (WGS) entry which is preliminary data.</text>
</comment>
<evidence type="ECO:0000313" key="1">
    <source>
        <dbReference type="EMBL" id="RBM00681.1"/>
    </source>
</evidence>
<name>A0A365YDB1_9MICC</name>
<dbReference type="AlphaFoldDB" id="A0A365YDB1"/>
<organism evidence="1 2">
    <name type="scientific">Glutamicibacter soli</name>
    <dbReference type="NCBI Taxonomy" id="453836"/>
    <lineage>
        <taxon>Bacteria</taxon>
        <taxon>Bacillati</taxon>
        <taxon>Actinomycetota</taxon>
        <taxon>Actinomycetes</taxon>
        <taxon>Micrococcales</taxon>
        <taxon>Micrococcaceae</taxon>
        <taxon>Glutamicibacter</taxon>
    </lineage>
</organism>
<dbReference type="Proteomes" id="UP000252167">
    <property type="component" value="Unassembled WGS sequence"/>
</dbReference>
<gene>
    <name evidence="1" type="ORF">C1H84_12150</name>
</gene>
<sequence length="340" mass="36418">MNSRTSAPVTASRIAVRWAIAAVVVIALLVGGALAANRLLFSPQKQVALLQQYLAAGDGAHALGLMQATVPQGDAVALDGEVLKRTQEGITDFTVDAAVPSEQDPDLRQVTAHYKAAGVEKESTYTLRHTGKNWLFFDTWAFEPSTLPTVQIKANTVNEVNVNQQAIPLKAGTSTLPVFYPAVLDASFSTKNFEADTRGVVVTGVGKQPVQIALKTQPTKEFIASISAKVKKYLDGCATQQVLMPSGCPFAYNTTARVDSSSIKWSIDKYPTIDVSYYNGAWILAPLEVKASVNLVEQDLRTGAKEAKKVTEKFSFTAHLTTSTTEVSVSPVAGGEQAAR</sequence>
<protein>
    <submittedName>
        <fullName evidence="1">Uncharacterized protein</fullName>
    </submittedName>
</protein>
<reference evidence="1 2" key="1">
    <citation type="submission" date="2018-01" db="EMBL/GenBank/DDBJ databases">
        <title>Glutamicibacter soli strain NHPC-3 Whole genome sequence and assembly.</title>
        <authorList>
            <person name="Choudhury P."/>
            <person name="Gupta D."/>
            <person name="Sengupta K."/>
            <person name="Jawed A."/>
            <person name="Sultana N."/>
            <person name="Saha P."/>
        </authorList>
    </citation>
    <scope>NUCLEOTIDE SEQUENCE [LARGE SCALE GENOMIC DNA]</scope>
    <source>
        <strain evidence="1 2">NHPC-3</strain>
    </source>
</reference>
<keyword evidence="2" id="KW-1185">Reference proteome</keyword>